<dbReference type="InterPro" id="IPR008919">
    <property type="entry name" value="Retrov_capsid_N"/>
</dbReference>
<comment type="similarity">
    <text evidence="3">Belongs to the primate lentivirus group gag polyprotein family.</text>
</comment>
<dbReference type="Gene3D" id="1.10.1200.30">
    <property type="match status" value="1"/>
</dbReference>
<evidence type="ECO:0000256" key="22">
    <source>
        <dbReference type="ARBA" id="ARBA00023086"/>
    </source>
</evidence>
<dbReference type="PRINTS" id="PR00234">
    <property type="entry name" value="HIV1MATRIX"/>
</dbReference>
<dbReference type="GO" id="GO:0003723">
    <property type="term" value="F:RNA binding"/>
    <property type="evidence" value="ECO:0007669"/>
    <property type="project" value="UniProtKB-KW"/>
</dbReference>
<dbReference type="Gene3D" id="1.10.150.90">
    <property type="entry name" value="Immunodeficiency lentiviruses, gag gene matrix protein p17"/>
    <property type="match status" value="1"/>
</dbReference>
<organism evidence="31">
    <name type="scientific">Human immunodeficiency virus type 1</name>
    <name type="common">HIV-1</name>
    <dbReference type="NCBI Taxonomy" id="11676"/>
    <lineage>
        <taxon>Viruses</taxon>
        <taxon>Riboviria</taxon>
        <taxon>Pararnavirae</taxon>
        <taxon>Artverviricota</taxon>
        <taxon>Revtraviricetes</taxon>
        <taxon>Ortervirales</taxon>
        <taxon>Retroviridae</taxon>
        <taxon>Orthoretrovirinae</taxon>
        <taxon>Lentivirus</taxon>
        <taxon>Lentivirus humimdef1</taxon>
    </lineage>
</organism>
<evidence type="ECO:0000256" key="24">
    <source>
        <dbReference type="ARBA" id="ARBA00023200"/>
    </source>
</evidence>
<keyword evidence="14" id="KW-0677">Repeat</keyword>
<evidence type="ECO:0000256" key="9">
    <source>
        <dbReference type="ARBA" id="ARBA00022581"/>
    </source>
</evidence>
<dbReference type="InterPro" id="IPR012344">
    <property type="entry name" value="Matrix_HIV/RSV_N"/>
</dbReference>
<keyword evidence="17 28" id="KW-0862">Zinc</keyword>
<evidence type="ECO:0000256" key="2">
    <source>
        <dbReference type="ARBA" id="ARBA00004560"/>
    </source>
</evidence>
<evidence type="ECO:0000256" key="1">
    <source>
        <dbReference type="ARBA" id="ARBA00004425"/>
    </source>
</evidence>
<comment type="subcellular location">
    <subcellularLocation>
        <location evidence="1">Host cell membrane</location>
        <topology evidence="1">Lipid-anchor</topology>
    </subcellularLocation>
    <subcellularLocation>
        <location evidence="2">Host endosome</location>
        <location evidence="2">Host multivesicular body</location>
    </subcellularLocation>
    <subcellularLocation>
        <location evidence="26">Virion membrane</location>
        <topology evidence="26">Lipid-anchor</topology>
    </subcellularLocation>
    <subcellularLocation>
        <location evidence="28">Virion</location>
    </subcellularLocation>
    <subcellularLocation>
        <location evidence="28">Host cytoplasm</location>
    </subcellularLocation>
    <subcellularLocation>
        <location evidence="28">Host nucleus</location>
    </subcellularLocation>
</comment>
<evidence type="ECO:0000256" key="7">
    <source>
        <dbReference type="ARBA" id="ARBA00022561"/>
    </source>
</evidence>
<evidence type="ECO:0000256" key="29">
    <source>
        <dbReference type="SAM" id="MobiDB-lite"/>
    </source>
</evidence>
<evidence type="ECO:0000256" key="13">
    <source>
        <dbReference type="ARBA" id="ARBA00022723"/>
    </source>
</evidence>
<dbReference type="InterPro" id="IPR050195">
    <property type="entry name" value="Primate_lentivir_Gag_pol-like"/>
</dbReference>
<keyword evidence="16 27" id="KW-0863">Zinc-finger</keyword>
<dbReference type="FunFam" id="4.10.60.10:FF:000001">
    <property type="entry name" value="Gag polyprotein"/>
    <property type="match status" value="1"/>
</dbReference>
<dbReference type="InterPro" id="IPR008916">
    <property type="entry name" value="Retrov_capsid_C"/>
</dbReference>
<evidence type="ECO:0000256" key="19">
    <source>
        <dbReference type="ARBA" id="ARBA00022870"/>
    </source>
</evidence>
<keyword evidence="10" id="KW-1188">Viral release from host cell</keyword>
<dbReference type="SUPFAM" id="SSF57756">
    <property type="entry name" value="Retrovirus zinc finger-like domains"/>
    <property type="match status" value="1"/>
</dbReference>
<dbReference type="Gene3D" id="1.20.5.760">
    <property type="entry name" value="Single helix bin"/>
    <property type="match status" value="1"/>
</dbReference>
<dbReference type="Gene3D" id="4.10.60.10">
    <property type="entry name" value="Zinc finger, CCHC-type"/>
    <property type="match status" value="1"/>
</dbReference>
<evidence type="ECO:0000256" key="21">
    <source>
        <dbReference type="ARBA" id="ARBA00023046"/>
    </source>
</evidence>
<evidence type="ECO:0000256" key="14">
    <source>
        <dbReference type="ARBA" id="ARBA00022737"/>
    </source>
</evidence>
<dbReference type="GO" id="GO:0020002">
    <property type="term" value="C:host cell plasma membrane"/>
    <property type="evidence" value="ECO:0007669"/>
    <property type="project" value="UniProtKB-SubCell"/>
</dbReference>
<protein>
    <recommendedName>
        <fullName evidence="28">Gag polyprotein</fullName>
    </recommendedName>
    <component>
        <recommendedName>
            <fullName evidence="28">Matrix protein p17</fullName>
            <shortName evidence="28">MA</shortName>
        </recommendedName>
    </component>
</protein>
<dbReference type="FunFam" id="1.10.375.10:FF:000001">
    <property type="entry name" value="Gag polyprotein"/>
    <property type="match status" value="1"/>
</dbReference>
<evidence type="ECO:0000256" key="10">
    <source>
        <dbReference type="ARBA" id="ARBA00022612"/>
    </source>
</evidence>
<dbReference type="InterPro" id="IPR036875">
    <property type="entry name" value="Znf_CCHC_sf"/>
</dbReference>
<dbReference type="FunFam" id="1.10.1200.30:FF:000001">
    <property type="entry name" value="Gag polyprotein"/>
    <property type="match status" value="1"/>
</dbReference>
<evidence type="ECO:0000256" key="26">
    <source>
        <dbReference type="ARBA" id="ARBA00037826"/>
    </source>
</evidence>
<dbReference type="PANTHER" id="PTHR40389:SF4">
    <property type="match status" value="1"/>
</dbReference>
<evidence type="ECO:0000256" key="11">
    <source>
        <dbReference type="ARBA" id="ARBA00022637"/>
    </source>
</evidence>
<comment type="subcellular location">
    <molecule>Matrix protein p17</molecule>
    <subcellularLocation>
        <location evidence="28">Virion membrane</location>
        <topology evidence="28">Lipid-anchor</topology>
    </subcellularLocation>
    <subcellularLocation>
        <location evidence="28">Host nucleus</location>
    </subcellularLocation>
    <subcellularLocation>
        <location evidence="28">Host cytoplasm</location>
    </subcellularLocation>
</comment>
<dbReference type="EMBL" id="KP715786">
    <property type="protein sequence ID" value="AJP76308.1"/>
    <property type="molecule type" value="Genomic_RNA"/>
</dbReference>
<dbReference type="Pfam" id="PF08705">
    <property type="entry name" value="Gag_p6"/>
    <property type="match status" value="1"/>
</dbReference>
<dbReference type="Pfam" id="PF00540">
    <property type="entry name" value="Gag_p17"/>
    <property type="match status" value="1"/>
</dbReference>
<dbReference type="InterPro" id="IPR001878">
    <property type="entry name" value="Znf_CCHC"/>
</dbReference>
<dbReference type="InterPro" id="IPR000071">
    <property type="entry name" value="Lentvrl_matrix_N"/>
</dbReference>
<dbReference type="GO" id="GO:0042025">
    <property type="term" value="C:host cell nucleus"/>
    <property type="evidence" value="ECO:0007669"/>
    <property type="project" value="UniProtKB-SubCell"/>
</dbReference>
<dbReference type="GO" id="GO:0019013">
    <property type="term" value="C:viral nucleocapsid"/>
    <property type="evidence" value="ECO:0007669"/>
    <property type="project" value="UniProtKB-KW"/>
</dbReference>
<evidence type="ECO:0000256" key="27">
    <source>
        <dbReference type="PROSITE-ProRule" id="PRU00047"/>
    </source>
</evidence>
<evidence type="ECO:0000256" key="18">
    <source>
        <dbReference type="ARBA" id="ARBA00022844"/>
    </source>
</evidence>
<keyword evidence="6" id="KW-0597">Phosphoprotein</keyword>
<keyword evidence="11" id="KW-1198">Viral budding</keyword>
<evidence type="ECO:0000256" key="8">
    <source>
        <dbReference type="ARBA" id="ARBA00022562"/>
    </source>
</evidence>
<dbReference type="PROSITE" id="PS50158">
    <property type="entry name" value="ZF_CCHC"/>
    <property type="match status" value="2"/>
</dbReference>
<evidence type="ECO:0000256" key="17">
    <source>
        <dbReference type="ARBA" id="ARBA00022833"/>
    </source>
</evidence>
<evidence type="ECO:0000256" key="3">
    <source>
        <dbReference type="ARBA" id="ARBA00008364"/>
    </source>
</evidence>
<dbReference type="GO" id="GO:0075523">
    <property type="term" value="P:viral translational frameshifting"/>
    <property type="evidence" value="ECO:0007669"/>
    <property type="project" value="UniProtKB-KW"/>
</dbReference>
<keyword evidence="7 28" id="KW-0167">Capsid protein</keyword>
<dbReference type="Gene3D" id="6.10.250.390">
    <property type="match status" value="1"/>
</dbReference>
<keyword evidence="15" id="KW-0688">Ribosomal frameshifting</keyword>
<evidence type="ECO:0000256" key="5">
    <source>
        <dbReference type="ARBA" id="ARBA00022511"/>
    </source>
</evidence>
<dbReference type="SUPFAM" id="SSF47353">
    <property type="entry name" value="Retrovirus capsid dimerization domain-like"/>
    <property type="match status" value="1"/>
</dbReference>
<evidence type="ECO:0000256" key="15">
    <source>
        <dbReference type="ARBA" id="ARBA00022758"/>
    </source>
</evidence>
<evidence type="ECO:0000256" key="20">
    <source>
        <dbReference type="ARBA" id="ARBA00022884"/>
    </source>
</evidence>
<sequence>MGARASILKGEKLDAWEKIRLRPGGKKRYMLKHIVWASRELERFALNPDLLETSEGCKQIMKQLQPALQTGTEELRSLFNTVATLYCVHRKIHVQDTKEALDKIEEEQKGTQQAEMADKKVSQNYPIVQNLQGQMVHQAISPRTLNAWVKVIEEKAFSPEVIPMFTALSEGATPQDLNTMLNTVGGHQAAMQMLKDTINDEAAEWDRLHPVHAGPVAPGQMREPRGSDIAGTTSTLQEQIGWMTSNPPIPVGEIYKRWIILGLNKIVRMYSPVSILDIKQGPKEPFRDYVDRFFKTLRAEQATQDVKNWMTDTLLVQNANPDCKTILRALGPGATLEEMMTACQGVGGPSHKARVLAEAMSQANNANIMIQRNNFKGQRRIVKCFNCGKEGHIAKNCRAPRKKGCWKCGKEGHQMKDCTERQANFLGKIWPSHKGRPGNFLQSRPEPRLEPTAPPAESFRFEETTPAPKQEPKDREPLTSLKSLFGNDPLSQ</sequence>
<reference evidence="31" key="1">
    <citation type="journal article" date="2015" name="Proc. Natl. Acad. Sci. U.S.A.">
        <title>Replicative fitness of transmitted HIV-1 drives acute immune activation, proviral load in memory CD4+ T cells, and disease progression.</title>
        <authorList>
            <person name="Claiborne D.T."/>
            <person name="Prince J.L."/>
            <person name="Scully E."/>
            <person name="Macharia G."/>
            <person name="Micci L."/>
            <person name="Lawson B."/>
            <person name="Kopycinski J."/>
            <person name="Deymier M.J."/>
            <person name="Vanderford T.H."/>
            <person name="Nganou-Makamdop K."/>
            <person name="Ende Z."/>
            <person name="Brooks K."/>
            <person name="Tang J."/>
            <person name="Yu T."/>
            <person name="Lakhi S."/>
            <person name="Kilembe W."/>
            <person name="Silvestri G."/>
            <person name="Douek D."/>
            <person name="Goepfert P.A."/>
            <person name="Price M.A."/>
            <person name="Allen S.A."/>
            <person name="Paiardini M."/>
            <person name="Altfeld M."/>
            <person name="Gilmour J."/>
            <person name="Hunter E."/>
        </authorList>
    </citation>
    <scope>NUCLEOTIDE SEQUENCE</scope>
    <source>
        <strain evidence="31">ZM1940M_26-Aug-2009</strain>
    </source>
</reference>
<keyword evidence="24 28" id="KW-1035">Host cytoplasm</keyword>
<keyword evidence="8 28" id="KW-1048">Host nucleus</keyword>
<feature type="domain" description="CCHC-type" evidence="30">
    <location>
        <begin position="405"/>
        <end position="420"/>
    </location>
</feature>
<dbReference type="Pfam" id="PF00098">
    <property type="entry name" value="zf-CCHC"/>
    <property type="match status" value="2"/>
</dbReference>
<dbReference type="SMART" id="SM00343">
    <property type="entry name" value="ZnF_C2HC"/>
    <property type="match status" value="2"/>
</dbReference>
<dbReference type="GO" id="GO:0008270">
    <property type="term" value="F:zinc ion binding"/>
    <property type="evidence" value="ECO:0007669"/>
    <property type="project" value="UniProtKB-KW"/>
</dbReference>
<keyword evidence="22 28" id="KW-0543">Viral nucleoprotein</keyword>
<accession>A0A0C5LAM0</accession>
<dbReference type="GO" id="GO:0039702">
    <property type="term" value="P:viral budding via host ESCRT complex"/>
    <property type="evidence" value="ECO:0007669"/>
    <property type="project" value="UniProtKB-KW"/>
</dbReference>
<organismHost>
    <name type="scientific">Homo sapiens</name>
    <name type="common">Human</name>
    <dbReference type="NCBI Taxonomy" id="9606"/>
</organismHost>
<dbReference type="GO" id="GO:0055036">
    <property type="term" value="C:virion membrane"/>
    <property type="evidence" value="ECO:0007669"/>
    <property type="project" value="UniProtKB-SubCell"/>
</dbReference>
<dbReference type="GO" id="GO:0072494">
    <property type="term" value="C:host multivesicular body"/>
    <property type="evidence" value="ECO:0007669"/>
    <property type="project" value="UniProtKB-SubCell"/>
</dbReference>
<dbReference type="SUPFAM" id="SSF47836">
    <property type="entry name" value="Retroviral matrix proteins"/>
    <property type="match status" value="1"/>
</dbReference>
<name>A0A0C5LAM0_HV1</name>
<dbReference type="Gene3D" id="1.10.375.10">
    <property type="entry name" value="Human Immunodeficiency Virus Type 1 Capsid Protein"/>
    <property type="match status" value="1"/>
</dbReference>
<keyword evidence="25" id="KW-0449">Lipoprotein</keyword>
<comment type="PTM">
    <molecule>Gag-Pol polyprotein</molecule>
    <text evidence="28">Specific enzymatic cleavages by the viral protease yield mature proteins.</text>
</comment>
<dbReference type="InterPro" id="IPR014817">
    <property type="entry name" value="Gag_p6"/>
</dbReference>
<dbReference type="GO" id="GO:0005198">
    <property type="term" value="F:structural molecule activity"/>
    <property type="evidence" value="ECO:0007669"/>
    <property type="project" value="InterPro"/>
</dbReference>
<keyword evidence="21" id="KW-1039">Host endosome</keyword>
<reference evidence="31" key="2">
    <citation type="submission" date="2015-01" db="EMBL/GenBank/DDBJ databases">
        <authorList>
            <person name="Claiborne D."/>
            <person name="Prince J."/>
            <person name="Scully E."/>
            <person name="Macharia G."/>
            <person name="Micci L."/>
            <person name="Lawson B."/>
            <person name="Kopycinski J."/>
            <person name="Deymier M."/>
            <person name="Vanderford T."/>
            <person name="Nganou-Makamdop K."/>
            <person name="Ende Z."/>
            <person name="Brooks K."/>
            <person name="Tang J."/>
            <person name="Yu T."/>
            <person name="Lakhi S."/>
            <person name="Kilembe W."/>
            <person name="Silvestri G."/>
            <person name="Douek D."/>
            <person name="Goepfert P."/>
            <person name="Price M."/>
            <person name="Allen S."/>
            <person name="Paiardini M."/>
            <person name="Altfeld M."/>
            <person name="Gilmour J."/>
            <person name="Hunter E."/>
        </authorList>
    </citation>
    <scope>NUCLEOTIDE SEQUENCE</scope>
    <source>
        <strain evidence="31">ZM1940M_26-Aug-2009</strain>
    </source>
</reference>
<evidence type="ECO:0000256" key="16">
    <source>
        <dbReference type="ARBA" id="ARBA00022771"/>
    </source>
</evidence>
<evidence type="ECO:0000259" key="30">
    <source>
        <dbReference type="PROSITE" id="PS50158"/>
    </source>
</evidence>
<feature type="domain" description="CCHC-type" evidence="30">
    <location>
        <begin position="383"/>
        <end position="398"/>
    </location>
</feature>
<proteinExistence type="inferred from homology"/>
<dbReference type="Pfam" id="PF19317">
    <property type="entry name" value="Gag_p24_C"/>
    <property type="match status" value="1"/>
</dbReference>
<dbReference type="PANTHER" id="PTHR40389">
    <property type="entry name" value="ENDOGENOUS RETROVIRUS GROUP K MEMBER 24 GAG POLYPROTEIN-RELATED"/>
    <property type="match status" value="1"/>
</dbReference>
<evidence type="ECO:0000256" key="12">
    <source>
        <dbReference type="ARBA" id="ARBA00022707"/>
    </source>
</evidence>
<dbReference type="Pfam" id="PF00607">
    <property type="entry name" value="Gag_p24"/>
    <property type="match status" value="1"/>
</dbReference>
<dbReference type="InterPro" id="IPR045345">
    <property type="entry name" value="Gag_p24_C"/>
</dbReference>
<dbReference type="InterPro" id="IPR010999">
    <property type="entry name" value="Retrovr_matrix"/>
</dbReference>
<keyword evidence="13 28" id="KW-0479">Metal-binding</keyword>
<keyword evidence="23" id="KW-0472">Membrane</keyword>
<evidence type="ECO:0000256" key="4">
    <source>
        <dbReference type="ARBA" id="ARBA00022462"/>
    </source>
</evidence>
<keyword evidence="19" id="KW-1043">Host membrane</keyword>
<keyword evidence="20 28" id="KW-0694">RNA-binding</keyword>
<feature type="region of interest" description="Disordered" evidence="29">
    <location>
        <begin position="429"/>
        <end position="492"/>
    </location>
</feature>
<keyword evidence="9 28" id="KW-0945">Host-virus interaction</keyword>
<evidence type="ECO:0000256" key="23">
    <source>
        <dbReference type="ARBA" id="ARBA00023136"/>
    </source>
</evidence>
<keyword evidence="12" id="KW-0519">Myristate</keyword>
<evidence type="ECO:0000256" key="6">
    <source>
        <dbReference type="ARBA" id="ARBA00022553"/>
    </source>
</evidence>
<evidence type="ECO:0000256" key="25">
    <source>
        <dbReference type="ARBA" id="ARBA00023288"/>
    </source>
</evidence>
<evidence type="ECO:0000313" key="31">
    <source>
        <dbReference type="EMBL" id="AJP76308.1"/>
    </source>
</evidence>
<keyword evidence="18 28" id="KW-0946">Virion</keyword>
<keyword evidence="5" id="KW-1032">Host cell membrane</keyword>
<evidence type="ECO:0000256" key="28">
    <source>
        <dbReference type="RuleBase" id="RU004487"/>
    </source>
</evidence>
<dbReference type="SUPFAM" id="SSF47943">
    <property type="entry name" value="Retrovirus capsid protein, N-terminal core domain"/>
    <property type="match status" value="1"/>
</dbReference>
<gene>
    <name evidence="31" type="primary">gag</name>
</gene>
<keyword evidence="4" id="KW-1187">Viral budding via the host ESCRT complexes</keyword>